<evidence type="ECO:0000256" key="1">
    <source>
        <dbReference type="SAM" id="MobiDB-lite"/>
    </source>
</evidence>
<dbReference type="Pfam" id="PF20179">
    <property type="entry name" value="MSS51_C"/>
    <property type="match status" value="1"/>
</dbReference>
<proteinExistence type="predicted"/>
<dbReference type="PANTHER" id="PTHR28069:SF2">
    <property type="entry name" value="GH20023P"/>
    <property type="match status" value="1"/>
</dbReference>
<evidence type="ECO:0000313" key="4">
    <source>
        <dbReference type="Proteomes" id="UP001165060"/>
    </source>
</evidence>
<keyword evidence="4" id="KW-1185">Reference proteome</keyword>
<organism evidence="3 4">
    <name type="scientific">Tetraparma gracilis</name>
    <dbReference type="NCBI Taxonomy" id="2962635"/>
    <lineage>
        <taxon>Eukaryota</taxon>
        <taxon>Sar</taxon>
        <taxon>Stramenopiles</taxon>
        <taxon>Ochrophyta</taxon>
        <taxon>Bolidophyceae</taxon>
        <taxon>Parmales</taxon>
        <taxon>Triparmaceae</taxon>
        <taxon>Tetraparma</taxon>
    </lineage>
</organism>
<reference evidence="3 4" key="1">
    <citation type="journal article" date="2023" name="Commun. Biol.">
        <title>Genome analysis of Parmales, the sister group of diatoms, reveals the evolutionary specialization of diatoms from phago-mixotrophs to photoautotrophs.</title>
        <authorList>
            <person name="Ban H."/>
            <person name="Sato S."/>
            <person name="Yoshikawa S."/>
            <person name="Yamada K."/>
            <person name="Nakamura Y."/>
            <person name="Ichinomiya M."/>
            <person name="Sato N."/>
            <person name="Blanc-Mathieu R."/>
            <person name="Endo H."/>
            <person name="Kuwata A."/>
            <person name="Ogata H."/>
        </authorList>
    </citation>
    <scope>NUCLEOTIDE SEQUENCE [LARGE SCALE GENOMIC DNA]</scope>
</reference>
<feature type="domain" description="Mitochondrial splicing suppressor 51-like C-terminal" evidence="2">
    <location>
        <begin position="154"/>
        <end position="287"/>
    </location>
</feature>
<dbReference type="InterPro" id="IPR046824">
    <property type="entry name" value="Mss51-like_C"/>
</dbReference>
<accession>A0ABQ6MHA1</accession>
<name>A0ABQ6MHA1_9STRA</name>
<comment type="caution">
    <text evidence="3">The sequence shown here is derived from an EMBL/GenBank/DDBJ whole genome shotgun (WGS) entry which is preliminary data.</text>
</comment>
<evidence type="ECO:0000259" key="2">
    <source>
        <dbReference type="Pfam" id="PF20179"/>
    </source>
</evidence>
<sequence length="364" mass="38019">MDLPSENSILTPQLISALTADPTVTPGLGCCMVCAKPSALSCPECDAVHYCTKACLAADRANWLAKAADARLDELVDEGDFDEEAPPPSGLGHTEEVCGLLRKAVSDDLSEQAGSGAPPSAACLSELASFPATLSNFLYTHPSYATLLTSGGEATKRARRLTVHAVGAAGGAELHGGWEEAYAEALGDVCDDFGLELDLHFVGPDLPADPDPTRSLSKTVTAHLHKCEYPPSPPLPPPSLLVFFNPGFTCEDYSWLPALSSLPPTPFLSTANTEMEALQDADWLLEKGLVERPVEEADEGDLVPGFMGPNPWAGERVRQSGVFGNDVYVKNAVVFGGVMGGGGGGKRKGGGEGGGGKRQNKGLV</sequence>
<dbReference type="Proteomes" id="UP001165060">
    <property type="component" value="Unassembled WGS sequence"/>
</dbReference>
<dbReference type="PANTHER" id="PTHR28069">
    <property type="entry name" value="GH20023P"/>
    <property type="match status" value="1"/>
</dbReference>
<protein>
    <recommendedName>
        <fullName evidence="2">Mitochondrial splicing suppressor 51-like C-terminal domain-containing protein</fullName>
    </recommendedName>
</protein>
<feature type="region of interest" description="Disordered" evidence="1">
    <location>
        <begin position="343"/>
        <end position="364"/>
    </location>
</feature>
<gene>
    <name evidence="3" type="ORF">TeGR_g5507</name>
</gene>
<dbReference type="EMBL" id="BRYB01001463">
    <property type="protein sequence ID" value="GMI26263.1"/>
    <property type="molecule type" value="Genomic_DNA"/>
</dbReference>
<evidence type="ECO:0000313" key="3">
    <source>
        <dbReference type="EMBL" id="GMI26263.1"/>
    </source>
</evidence>